<dbReference type="GO" id="GO:0006412">
    <property type="term" value="P:translation"/>
    <property type="evidence" value="ECO:0007669"/>
    <property type="project" value="UniProtKB-UniRule"/>
</dbReference>
<comment type="function">
    <text evidence="5">One of the proteins that surrounds the polypeptide exit tunnel on the outside of the subunit.</text>
</comment>
<comment type="similarity">
    <text evidence="1 5">Belongs to the universal ribosomal protein uL24 family.</text>
</comment>
<dbReference type="SUPFAM" id="SSF50104">
    <property type="entry name" value="Translation proteins SH3-like domain"/>
    <property type="match status" value="1"/>
</dbReference>
<dbReference type="CDD" id="cd06089">
    <property type="entry name" value="KOW_RPL26"/>
    <property type="match status" value="1"/>
</dbReference>
<dbReference type="InterPro" id="IPR008991">
    <property type="entry name" value="Translation_prot_SH3-like_sf"/>
</dbReference>
<dbReference type="GO" id="GO:0005840">
    <property type="term" value="C:ribosome"/>
    <property type="evidence" value="ECO:0007669"/>
    <property type="project" value="UniProtKB-KW"/>
</dbReference>
<sequence length="108" mass="12312">MKKMKIRKGDLVKMIKGKDRGRTGVVLRALPKVRKVVVEGLNLIKKHKKARKEGEEGGIISVPRPVPVANVKLVCPKCKTPTRIKIERKNGKKKRICKKCQSYIDEER</sequence>
<dbReference type="AlphaFoldDB" id="A0A7C5YQW2"/>
<evidence type="ECO:0000256" key="5">
    <source>
        <dbReference type="HAMAP-Rule" id="MF_01326"/>
    </source>
</evidence>
<evidence type="ECO:0000259" key="6">
    <source>
        <dbReference type="SMART" id="SM00739"/>
    </source>
</evidence>
<comment type="subunit">
    <text evidence="5">Part of the 50S ribosomal subunit.</text>
</comment>
<dbReference type="EMBL" id="DRVY01000012">
    <property type="protein sequence ID" value="HHR91953.1"/>
    <property type="molecule type" value="Genomic_DNA"/>
</dbReference>
<organism evidence="7">
    <name type="scientific">candidate division CPR3 bacterium</name>
    <dbReference type="NCBI Taxonomy" id="2268181"/>
    <lineage>
        <taxon>Bacteria</taxon>
        <taxon>Bacteria division CPR3</taxon>
    </lineage>
</organism>
<reference evidence="7" key="1">
    <citation type="journal article" date="2020" name="mSystems">
        <title>Genome- and Community-Level Interaction Insights into Carbon Utilization and Element Cycling Functions of Hydrothermarchaeota in Hydrothermal Sediment.</title>
        <authorList>
            <person name="Zhou Z."/>
            <person name="Liu Y."/>
            <person name="Xu W."/>
            <person name="Pan J."/>
            <person name="Luo Z.H."/>
            <person name="Li M."/>
        </authorList>
    </citation>
    <scope>NUCLEOTIDE SEQUENCE [LARGE SCALE GENOMIC DNA]</scope>
    <source>
        <strain evidence="7">SpSt-1042</strain>
    </source>
</reference>
<dbReference type="SMART" id="SM00739">
    <property type="entry name" value="KOW"/>
    <property type="match status" value="1"/>
</dbReference>
<dbReference type="NCBIfam" id="TIGR01079">
    <property type="entry name" value="rplX_bact"/>
    <property type="match status" value="1"/>
</dbReference>
<keyword evidence="5" id="KW-0699">rRNA-binding</keyword>
<name>A0A7C5YQW2_UNCC3</name>
<evidence type="ECO:0000256" key="1">
    <source>
        <dbReference type="ARBA" id="ARBA00010618"/>
    </source>
</evidence>
<gene>
    <name evidence="5" type="primary">rplX</name>
    <name evidence="7" type="ORF">ENL96_00350</name>
</gene>
<evidence type="ECO:0000256" key="4">
    <source>
        <dbReference type="ARBA" id="ARBA00035206"/>
    </source>
</evidence>
<dbReference type="InterPro" id="IPR041988">
    <property type="entry name" value="Ribosomal_uL24_KOW"/>
</dbReference>
<dbReference type="PANTHER" id="PTHR12903">
    <property type="entry name" value="MITOCHONDRIAL RIBOSOMAL PROTEIN L24"/>
    <property type="match status" value="1"/>
</dbReference>
<proteinExistence type="inferred from homology"/>
<comment type="caution">
    <text evidence="7">The sequence shown here is derived from an EMBL/GenBank/DDBJ whole genome shotgun (WGS) entry which is preliminary data.</text>
</comment>
<feature type="domain" description="KOW" evidence="6">
    <location>
        <begin position="5"/>
        <end position="32"/>
    </location>
</feature>
<dbReference type="Pfam" id="PF00467">
    <property type="entry name" value="KOW"/>
    <property type="match status" value="1"/>
</dbReference>
<keyword evidence="5" id="KW-0694">RNA-binding</keyword>
<dbReference type="Gene3D" id="2.30.30.30">
    <property type="match status" value="1"/>
</dbReference>
<evidence type="ECO:0000256" key="2">
    <source>
        <dbReference type="ARBA" id="ARBA00022980"/>
    </source>
</evidence>
<dbReference type="InterPro" id="IPR014722">
    <property type="entry name" value="Rib_uL2_dom2"/>
</dbReference>
<dbReference type="InterPro" id="IPR003256">
    <property type="entry name" value="Ribosomal_uL24"/>
</dbReference>
<dbReference type="InterPro" id="IPR005824">
    <property type="entry name" value="KOW"/>
</dbReference>
<dbReference type="InterPro" id="IPR057264">
    <property type="entry name" value="Ribosomal_uL24_C"/>
</dbReference>
<protein>
    <recommendedName>
        <fullName evidence="4 5">Large ribosomal subunit protein uL24</fullName>
    </recommendedName>
</protein>
<dbReference type="GO" id="GO:0019843">
    <property type="term" value="F:rRNA binding"/>
    <property type="evidence" value="ECO:0007669"/>
    <property type="project" value="UniProtKB-UniRule"/>
</dbReference>
<keyword evidence="3 5" id="KW-0687">Ribonucleoprotein</keyword>
<dbReference type="GO" id="GO:0003735">
    <property type="term" value="F:structural constituent of ribosome"/>
    <property type="evidence" value="ECO:0007669"/>
    <property type="project" value="InterPro"/>
</dbReference>
<evidence type="ECO:0000313" key="7">
    <source>
        <dbReference type="EMBL" id="HHR91953.1"/>
    </source>
</evidence>
<comment type="function">
    <text evidence="5">One of two assembly initiator proteins, it binds directly to the 5'-end of the 23S rRNA, where it nucleates assembly of the 50S subunit.</text>
</comment>
<dbReference type="Pfam" id="PF17136">
    <property type="entry name" value="ribosomal_L24"/>
    <property type="match status" value="1"/>
</dbReference>
<accession>A0A7C5YQW2</accession>
<dbReference type="HAMAP" id="MF_01326_B">
    <property type="entry name" value="Ribosomal_uL24_B"/>
    <property type="match status" value="1"/>
</dbReference>
<keyword evidence="2 5" id="KW-0689">Ribosomal protein</keyword>
<dbReference type="GO" id="GO:1990904">
    <property type="term" value="C:ribonucleoprotein complex"/>
    <property type="evidence" value="ECO:0007669"/>
    <property type="project" value="UniProtKB-KW"/>
</dbReference>
<evidence type="ECO:0000256" key="3">
    <source>
        <dbReference type="ARBA" id="ARBA00023274"/>
    </source>
</evidence>